<evidence type="ECO:0000313" key="3">
    <source>
        <dbReference type="Proteomes" id="UP000216035"/>
    </source>
</evidence>
<keyword evidence="1" id="KW-1133">Transmembrane helix</keyword>
<dbReference type="EMBL" id="NOXX01000193">
    <property type="protein sequence ID" value="OYQ44295.1"/>
    <property type="molecule type" value="Genomic_DNA"/>
</dbReference>
<proteinExistence type="predicted"/>
<reference evidence="2 3" key="1">
    <citation type="submission" date="2017-07" db="EMBL/GenBank/DDBJ databases">
        <title>Flavobacterium cyanobacteriorum sp. nov., isolated from cyanobacterial aggregates in a eutrophic lake.</title>
        <authorList>
            <person name="Cai H."/>
        </authorList>
    </citation>
    <scope>NUCLEOTIDE SEQUENCE [LARGE SCALE GENOMIC DNA]</scope>
    <source>
        <strain evidence="2 3">TH167</strain>
    </source>
</reference>
<evidence type="ECO:0000256" key="1">
    <source>
        <dbReference type="SAM" id="Phobius"/>
    </source>
</evidence>
<keyword evidence="1" id="KW-0812">Transmembrane</keyword>
<dbReference type="AlphaFoldDB" id="A0A255ZTR3"/>
<name>A0A255ZTR3_9FLAO</name>
<gene>
    <name evidence="2" type="ORF">CHX27_07740</name>
</gene>
<sequence length="85" mass="9290">MLVVFGRTGGSIVLQRKYVQAAVALFVAIPLASTCFWMAAVRLPVVATPKRQKLRTAGAVFSLQSLTRVSARGEVQRLVLIETFK</sequence>
<evidence type="ECO:0000313" key="2">
    <source>
        <dbReference type="EMBL" id="OYQ44295.1"/>
    </source>
</evidence>
<keyword evidence="3" id="KW-1185">Reference proteome</keyword>
<feature type="transmembrane region" description="Helical" evidence="1">
    <location>
        <begin position="20"/>
        <end position="45"/>
    </location>
</feature>
<organism evidence="2 3">
    <name type="scientific">Flavobacterium aurantiibacter</name>
    <dbReference type="NCBI Taxonomy" id="2023067"/>
    <lineage>
        <taxon>Bacteria</taxon>
        <taxon>Pseudomonadati</taxon>
        <taxon>Bacteroidota</taxon>
        <taxon>Flavobacteriia</taxon>
        <taxon>Flavobacteriales</taxon>
        <taxon>Flavobacteriaceae</taxon>
        <taxon>Flavobacterium</taxon>
    </lineage>
</organism>
<protein>
    <submittedName>
        <fullName evidence="2">Uncharacterized protein</fullName>
    </submittedName>
</protein>
<dbReference type="Proteomes" id="UP000216035">
    <property type="component" value="Unassembled WGS sequence"/>
</dbReference>
<keyword evidence="1" id="KW-0472">Membrane</keyword>
<accession>A0A255ZTR3</accession>
<comment type="caution">
    <text evidence="2">The sequence shown here is derived from an EMBL/GenBank/DDBJ whole genome shotgun (WGS) entry which is preliminary data.</text>
</comment>